<sequence length="45" mass="4946">MVIPSPGPIGWATPAEAQEEPRRRQRRAAVPEEPEARSHGLQSAE</sequence>
<evidence type="ECO:0000313" key="3">
    <source>
        <dbReference type="Proteomes" id="UP000661607"/>
    </source>
</evidence>
<feature type="region of interest" description="Disordered" evidence="1">
    <location>
        <begin position="1"/>
        <end position="45"/>
    </location>
</feature>
<dbReference type="Proteomes" id="UP000661607">
    <property type="component" value="Unassembled WGS sequence"/>
</dbReference>
<evidence type="ECO:0000313" key="2">
    <source>
        <dbReference type="EMBL" id="MBE1558156.1"/>
    </source>
</evidence>
<gene>
    <name evidence="2" type="ORF">H4W81_000935</name>
</gene>
<accession>A0ABR9K818</accession>
<organism evidence="2 3">
    <name type="scientific">Nonomuraea africana</name>
    <dbReference type="NCBI Taxonomy" id="46171"/>
    <lineage>
        <taxon>Bacteria</taxon>
        <taxon>Bacillati</taxon>
        <taxon>Actinomycetota</taxon>
        <taxon>Actinomycetes</taxon>
        <taxon>Streptosporangiales</taxon>
        <taxon>Streptosporangiaceae</taxon>
        <taxon>Nonomuraea</taxon>
    </lineage>
</organism>
<name>A0ABR9K818_9ACTN</name>
<keyword evidence="3" id="KW-1185">Reference proteome</keyword>
<protein>
    <submittedName>
        <fullName evidence="2">Uncharacterized protein</fullName>
    </submittedName>
</protein>
<reference evidence="2 3" key="1">
    <citation type="submission" date="2020-10" db="EMBL/GenBank/DDBJ databases">
        <title>Sequencing the genomes of 1000 actinobacteria strains.</title>
        <authorList>
            <person name="Klenk H.-P."/>
        </authorList>
    </citation>
    <scope>NUCLEOTIDE SEQUENCE [LARGE SCALE GENOMIC DNA]</scope>
    <source>
        <strain evidence="2 3">DSM 43748</strain>
    </source>
</reference>
<comment type="caution">
    <text evidence="2">The sequence shown here is derived from an EMBL/GenBank/DDBJ whole genome shotgun (WGS) entry which is preliminary data.</text>
</comment>
<proteinExistence type="predicted"/>
<evidence type="ECO:0000256" key="1">
    <source>
        <dbReference type="SAM" id="MobiDB-lite"/>
    </source>
</evidence>
<dbReference type="EMBL" id="JADBEF010000001">
    <property type="protein sequence ID" value="MBE1558156.1"/>
    <property type="molecule type" value="Genomic_DNA"/>
</dbReference>
<dbReference type="RefSeq" id="WP_192773624.1">
    <property type="nucleotide sequence ID" value="NZ_BAAASY010000033.1"/>
</dbReference>